<keyword evidence="4" id="KW-1185">Reference proteome</keyword>
<evidence type="ECO:0000313" key="3">
    <source>
        <dbReference type="EMBL" id="GMA29347.1"/>
    </source>
</evidence>
<dbReference type="RefSeq" id="WP_284233363.1">
    <property type="nucleotide sequence ID" value="NZ_BSUL01000001.1"/>
</dbReference>
<comment type="caution">
    <text evidence="3">The sequence shown here is derived from an EMBL/GenBank/DDBJ whole genome shotgun (WGS) entry which is preliminary data.</text>
</comment>
<dbReference type="EMBL" id="BSUL01000001">
    <property type="protein sequence ID" value="GMA29347.1"/>
    <property type="molecule type" value="Genomic_DNA"/>
</dbReference>
<dbReference type="InterPro" id="IPR029033">
    <property type="entry name" value="His_PPase_superfam"/>
</dbReference>
<dbReference type="Proteomes" id="UP001157160">
    <property type="component" value="Unassembled WGS sequence"/>
</dbReference>
<protein>
    <submittedName>
        <fullName evidence="3">ADP-ribose pyrophosphatase</fullName>
    </submittedName>
</protein>
<dbReference type="InterPro" id="IPR020084">
    <property type="entry name" value="NUDIX_hydrolase_CS"/>
</dbReference>
<dbReference type="CDD" id="cd03673">
    <property type="entry name" value="NUDIX_Ap6A_hydrolase"/>
    <property type="match status" value="1"/>
</dbReference>
<feature type="domain" description="Nudix hydrolase" evidence="2">
    <location>
        <begin position="8"/>
        <end position="139"/>
    </location>
</feature>
<accession>A0AA37UVL8</accession>
<dbReference type="PANTHER" id="PTHR21340:SF0">
    <property type="entry name" value="BIS(5'-NUCLEOSYL)-TETRAPHOSPHATASE [ASYMMETRICAL]"/>
    <property type="match status" value="1"/>
</dbReference>
<dbReference type="SUPFAM" id="SSF55811">
    <property type="entry name" value="Nudix"/>
    <property type="match status" value="1"/>
</dbReference>
<dbReference type="SMART" id="SM00855">
    <property type="entry name" value="PGAM"/>
    <property type="match status" value="1"/>
</dbReference>
<dbReference type="GO" id="GO:0006754">
    <property type="term" value="P:ATP biosynthetic process"/>
    <property type="evidence" value="ECO:0007669"/>
    <property type="project" value="TreeGrafter"/>
</dbReference>
<sequence length="313" mass="33070">MTPGPAASRVVAAGAVCWREVDGEVQVLLISRHRHGDVSLPKGKVDPGETPPVTAVREVAEETGFAVHLGAPLGVSEYLLPGGRPKIVHYWAAEVPARQAAKPFVPNDEVESMTWAPIVEAKAQLTYGHDGEILDRFASLIRRGALRTFALVLLRHGTAVPHGSAATDAARTLASRGLEQARGMAEVVSAWGPERLISSTAVRCLSTIAPLAQRTGLKVKRSEEISQDAYEEGVADIDGVVEKRLDRAVTAVLCSHGPVIPEILREIAESTGGAFSGDLRAASGLHTGEAVVVHLARSAPRSGVIAVETHRSA</sequence>
<dbReference type="Pfam" id="PF00293">
    <property type="entry name" value="NUDIX"/>
    <property type="match status" value="1"/>
</dbReference>
<organism evidence="3 4">
    <name type="scientific">Arenivirga flava</name>
    <dbReference type="NCBI Taxonomy" id="1930060"/>
    <lineage>
        <taxon>Bacteria</taxon>
        <taxon>Bacillati</taxon>
        <taxon>Actinomycetota</taxon>
        <taxon>Actinomycetes</taxon>
        <taxon>Micrococcales</taxon>
        <taxon>Microbacteriaceae</taxon>
        <taxon>Arenivirga</taxon>
    </lineage>
</organism>
<dbReference type="PANTHER" id="PTHR21340">
    <property type="entry name" value="DIADENOSINE 5,5-P1,P4-TETRAPHOSPHATE PYROPHOSPHOHYDROLASE MUTT"/>
    <property type="match status" value="1"/>
</dbReference>
<dbReference type="GO" id="GO:0004081">
    <property type="term" value="F:bis(5'-nucleosyl)-tetraphosphatase (asymmetrical) activity"/>
    <property type="evidence" value="ECO:0007669"/>
    <property type="project" value="TreeGrafter"/>
</dbReference>
<evidence type="ECO:0000313" key="4">
    <source>
        <dbReference type="Proteomes" id="UP001157160"/>
    </source>
</evidence>
<dbReference type="GO" id="GO:0006167">
    <property type="term" value="P:AMP biosynthetic process"/>
    <property type="evidence" value="ECO:0007669"/>
    <property type="project" value="TreeGrafter"/>
</dbReference>
<dbReference type="AlphaFoldDB" id="A0AA37UVL8"/>
<dbReference type="CDD" id="cd07067">
    <property type="entry name" value="HP_PGM_like"/>
    <property type="match status" value="1"/>
</dbReference>
<dbReference type="Gene3D" id="3.40.50.1240">
    <property type="entry name" value="Phosphoglycerate mutase-like"/>
    <property type="match status" value="1"/>
</dbReference>
<keyword evidence="1" id="KW-0378">Hydrolase</keyword>
<dbReference type="InterPro" id="IPR000086">
    <property type="entry name" value="NUDIX_hydrolase_dom"/>
</dbReference>
<dbReference type="PROSITE" id="PS51462">
    <property type="entry name" value="NUDIX"/>
    <property type="match status" value="1"/>
</dbReference>
<evidence type="ECO:0000259" key="2">
    <source>
        <dbReference type="PROSITE" id="PS51462"/>
    </source>
</evidence>
<gene>
    <name evidence="3" type="ORF">GCM10025874_26000</name>
</gene>
<dbReference type="PROSITE" id="PS00893">
    <property type="entry name" value="NUDIX_BOX"/>
    <property type="match status" value="1"/>
</dbReference>
<evidence type="ECO:0000256" key="1">
    <source>
        <dbReference type="ARBA" id="ARBA00022801"/>
    </source>
</evidence>
<proteinExistence type="predicted"/>
<dbReference type="InterPro" id="IPR013078">
    <property type="entry name" value="His_Pase_superF_clade-1"/>
</dbReference>
<dbReference type="InterPro" id="IPR015797">
    <property type="entry name" value="NUDIX_hydrolase-like_dom_sf"/>
</dbReference>
<dbReference type="InterPro" id="IPR051325">
    <property type="entry name" value="Nudix_hydrolase_domain"/>
</dbReference>
<dbReference type="Pfam" id="PF00300">
    <property type="entry name" value="His_Phos_1"/>
    <property type="match status" value="1"/>
</dbReference>
<dbReference type="Gene3D" id="3.90.79.10">
    <property type="entry name" value="Nucleoside Triphosphate Pyrophosphohydrolase"/>
    <property type="match status" value="1"/>
</dbReference>
<reference evidence="3 4" key="1">
    <citation type="journal article" date="2014" name="Int. J. Syst. Evol. Microbiol.">
        <title>Complete genome sequence of Corynebacterium casei LMG S-19264T (=DSM 44701T), isolated from a smear-ripened cheese.</title>
        <authorList>
            <consortium name="US DOE Joint Genome Institute (JGI-PGF)"/>
            <person name="Walter F."/>
            <person name="Albersmeier A."/>
            <person name="Kalinowski J."/>
            <person name="Ruckert C."/>
        </authorList>
    </citation>
    <scope>NUCLEOTIDE SEQUENCE [LARGE SCALE GENOMIC DNA]</scope>
    <source>
        <strain evidence="3 4">NBRC 112289</strain>
    </source>
</reference>
<name>A0AA37UVL8_9MICO</name>
<dbReference type="SUPFAM" id="SSF53254">
    <property type="entry name" value="Phosphoglycerate mutase-like"/>
    <property type="match status" value="1"/>
</dbReference>